<reference evidence="3 4" key="1">
    <citation type="journal article" date="2012" name="J. Bacteriol.">
        <title>Complete Genome Sequence of Paenibacillus mucilaginosus 3016, a Bacterium Functional as Microbial Fertilizer.</title>
        <authorList>
            <person name="Ma M."/>
            <person name="Wang Z."/>
            <person name="Li L."/>
            <person name="Jiang X."/>
            <person name="Guan D."/>
            <person name="Cao F."/>
            <person name="Chen H."/>
            <person name="Wang X."/>
            <person name="Shen D."/>
            <person name="Du B."/>
            <person name="Li J."/>
        </authorList>
    </citation>
    <scope>NUCLEOTIDE SEQUENCE [LARGE SCALE GENOMIC DNA]</scope>
    <source>
        <strain evidence="3 4">3016</strain>
    </source>
</reference>
<proteinExistence type="predicted"/>
<dbReference type="AlphaFoldDB" id="H6NFW3"/>
<dbReference type="RefSeq" id="WP_014371106.1">
    <property type="nucleotide sequence ID" value="NC_016935.1"/>
</dbReference>
<feature type="transmembrane region" description="Helical" evidence="2">
    <location>
        <begin position="66"/>
        <end position="86"/>
    </location>
</feature>
<keyword evidence="2" id="KW-0472">Membrane</keyword>
<evidence type="ECO:0000256" key="1">
    <source>
        <dbReference type="SAM" id="MobiDB-lite"/>
    </source>
</evidence>
<feature type="region of interest" description="Disordered" evidence="1">
    <location>
        <begin position="95"/>
        <end position="118"/>
    </location>
</feature>
<evidence type="ECO:0000313" key="3">
    <source>
        <dbReference type="EMBL" id="AFC31382.1"/>
    </source>
</evidence>
<gene>
    <name evidence="3" type="ORF">PM3016_4636</name>
</gene>
<dbReference type="EMBL" id="CP003235">
    <property type="protein sequence ID" value="AFC31382.1"/>
    <property type="molecule type" value="Genomic_DNA"/>
</dbReference>
<keyword evidence="2" id="KW-1133">Transmembrane helix</keyword>
<dbReference type="HOGENOM" id="CLU_2143374_0_0_9"/>
<keyword evidence="2" id="KW-0812">Transmembrane</keyword>
<dbReference type="KEGG" id="pmq:PM3016_4636"/>
<evidence type="ECO:0000313" key="4">
    <source>
        <dbReference type="Proteomes" id="UP000007523"/>
    </source>
</evidence>
<sequence length="118" mass="13365">MRPVWYMLQLAAAGITLFMHLILALWQGGDLVHIGDWKEQTVFTPQGEDYPYLADRLLYAAKNYPMTPIVIVVCSVYTGCVLLAALRWLESERSREPAPSAWDSDAGLPWEDSWPGRP</sequence>
<keyword evidence="4" id="KW-1185">Reference proteome</keyword>
<dbReference type="Proteomes" id="UP000007523">
    <property type="component" value="Chromosome"/>
</dbReference>
<name>H6NFW3_9BACL</name>
<dbReference type="Pfam" id="PF14154">
    <property type="entry name" value="DUF4306"/>
    <property type="match status" value="1"/>
</dbReference>
<protein>
    <submittedName>
        <fullName evidence="3">Uncharacterized protein</fullName>
    </submittedName>
</protein>
<dbReference type="STRING" id="1116391.PM3016_4636"/>
<accession>H6NFW3</accession>
<evidence type="ECO:0000256" key="2">
    <source>
        <dbReference type="SAM" id="Phobius"/>
    </source>
</evidence>
<organism evidence="3 4">
    <name type="scientific">Paenibacillus mucilaginosus 3016</name>
    <dbReference type="NCBI Taxonomy" id="1116391"/>
    <lineage>
        <taxon>Bacteria</taxon>
        <taxon>Bacillati</taxon>
        <taxon>Bacillota</taxon>
        <taxon>Bacilli</taxon>
        <taxon>Bacillales</taxon>
        <taxon>Paenibacillaceae</taxon>
        <taxon>Paenibacillus</taxon>
    </lineage>
</organism>
<dbReference type="InterPro" id="IPR025440">
    <property type="entry name" value="DUF4306"/>
</dbReference>